<dbReference type="InParanoid" id="A0A0G4FHY2"/>
<dbReference type="VEuPathDB" id="CryptoDB:Vbra_15426"/>
<reference evidence="3 4" key="1">
    <citation type="submission" date="2014-11" db="EMBL/GenBank/DDBJ databases">
        <authorList>
            <person name="Zhu J."/>
            <person name="Qi W."/>
            <person name="Song R."/>
        </authorList>
    </citation>
    <scope>NUCLEOTIDE SEQUENCE [LARGE SCALE GENOMIC DNA]</scope>
</reference>
<feature type="region of interest" description="Disordered" evidence="1">
    <location>
        <begin position="1"/>
        <end position="32"/>
    </location>
</feature>
<gene>
    <name evidence="3" type="ORF">Vbra_15426</name>
</gene>
<evidence type="ECO:0000256" key="1">
    <source>
        <dbReference type="SAM" id="MobiDB-lite"/>
    </source>
</evidence>
<accession>A0A0G4FHY2</accession>
<feature type="transmembrane region" description="Helical" evidence="2">
    <location>
        <begin position="40"/>
        <end position="66"/>
    </location>
</feature>
<evidence type="ECO:0000256" key="2">
    <source>
        <dbReference type="SAM" id="Phobius"/>
    </source>
</evidence>
<protein>
    <submittedName>
        <fullName evidence="3">Uncharacterized protein</fullName>
    </submittedName>
</protein>
<dbReference type="AlphaFoldDB" id="A0A0G4FHY2"/>
<feature type="compositionally biased region" description="Basic and acidic residues" evidence="1">
    <location>
        <begin position="1"/>
        <end position="22"/>
    </location>
</feature>
<keyword evidence="2" id="KW-0472">Membrane</keyword>
<keyword evidence="2" id="KW-1133">Transmembrane helix</keyword>
<organism evidence="3 4">
    <name type="scientific">Vitrella brassicaformis (strain CCMP3155)</name>
    <dbReference type="NCBI Taxonomy" id="1169540"/>
    <lineage>
        <taxon>Eukaryota</taxon>
        <taxon>Sar</taxon>
        <taxon>Alveolata</taxon>
        <taxon>Colpodellida</taxon>
        <taxon>Vitrellaceae</taxon>
        <taxon>Vitrella</taxon>
    </lineage>
</organism>
<keyword evidence="4" id="KW-1185">Reference proteome</keyword>
<feature type="region of interest" description="Disordered" evidence="1">
    <location>
        <begin position="93"/>
        <end position="126"/>
    </location>
</feature>
<feature type="transmembrane region" description="Helical" evidence="2">
    <location>
        <begin position="180"/>
        <end position="201"/>
    </location>
</feature>
<name>A0A0G4FHY2_VITBC</name>
<evidence type="ECO:0000313" key="3">
    <source>
        <dbReference type="EMBL" id="CEM12709.1"/>
    </source>
</evidence>
<evidence type="ECO:0000313" key="4">
    <source>
        <dbReference type="Proteomes" id="UP000041254"/>
    </source>
</evidence>
<keyword evidence="2" id="KW-0812">Transmembrane</keyword>
<dbReference type="Proteomes" id="UP000041254">
    <property type="component" value="Unassembled WGS sequence"/>
</dbReference>
<sequence length="254" mass="26927">MTDESCRPSTSDDGRLRRDGDSRGGSASSSTLTASSCTTLAVALVLAIVALAADAAFVPPAAHISAARRTSSRWRLSRPAVDHHGGVPLACLGAVDETERDTSTGAQSSPAPRRRRRRVAEEPKTEKAPLVNVWDEDADDDLAAAVEAERAKWASLPSRAQQQGQDEGWMTKARDSLSTILVVDFFVVLVFVLWFVFGTIANAAFNAPAAIQAFDLLWTPVVQPALGILMLGTLGSAGAGWVQEKMVGGKQEGT</sequence>
<proteinExistence type="predicted"/>
<feature type="transmembrane region" description="Helical" evidence="2">
    <location>
        <begin position="221"/>
        <end position="242"/>
    </location>
</feature>
<dbReference type="EMBL" id="CDMY01000436">
    <property type="protein sequence ID" value="CEM12709.1"/>
    <property type="molecule type" value="Genomic_DNA"/>
</dbReference>